<protein>
    <submittedName>
        <fullName evidence="2">Uncharacterized protein</fullName>
    </submittedName>
</protein>
<evidence type="ECO:0000313" key="3">
    <source>
        <dbReference type="Proteomes" id="UP000288805"/>
    </source>
</evidence>
<name>A0A438E004_VITVI</name>
<organism evidence="2 3">
    <name type="scientific">Vitis vinifera</name>
    <name type="common">Grape</name>
    <dbReference type="NCBI Taxonomy" id="29760"/>
    <lineage>
        <taxon>Eukaryota</taxon>
        <taxon>Viridiplantae</taxon>
        <taxon>Streptophyta</taxon>
        <taxon>Embryophyta</taxon>
        <taxon>Tracheophyta</taxon>
        <taxon>Spermatophyta</taxon>
        <taxon>Magnoliopsida</taxon>
        <taxon>eudicotyledons</taxon>
        <taxon>Gunneridae</taxon>
        <taxon>Pentapetalae</taxon>
        <taxon>rosids</taxon>
        <taxon>Vitales</taxon>
        <taxon>Vitaceae</taxon>
        <taxon>Viteae</taxon>
        <taxon>Vitis</taxon>
    </lineage>
</organism>
<dbReference type="EMBL" id="QGNW01001448">
    <property type="protein sequence ID" value="RVW40938.1"/>
    <property type="molecule type" value="Genomic_DNA"/>
</dbReference>
<comment type="caution">
    <text evidence="2">The sequence shown here is derived from an EMBL/GenBank/DDBJ whole genome shotgun (WGS) entry which is preliminary data.</text>
</comment>
<proteinExistence type="predicted"/>
<evidence type="ECO:0000256" key="1">
    <source>
        <dbReference type="SAM" id="MobiDB-lite"/>
    </source>
</evidence>
<sequence>MNCSKKLVWVQMRVLSLKQWGHCGVGVVEGSGSLYGNGEPIPRGPMDKFVISQPRQMNDSYWVPMVDAIANFRPRFKPPSMHELRIWILKEENEAYGKKEKIVVDSLCCSLHKFNVRGCWEAKCKSGGKGKGKALNLTPIHKDEELDELGGFDSGNFPTIDTLDEDDDDIGEDDLS</sequence>
<dbReference type="AlphaFoldDB" id="A0A438E004"/>
<gene>
    <name evidence="2" type="ORF">CK203_076926</name>
</gene>
<feature type="region of interest" description="Disordered" evidence="1">
    <location>
        <begin position="148"/>
        <end position="176"/>
    </location>
</feature>
<evidence type="ECO:0000313" key="2">
    <source>
        <dbReference type="EMBL" id="RVW40938.1"/>
    </source>
</evidence>
<reference evidence="2 3" key="1">
    <citation type="journal article" date="2018" name="PLoS Genet.">
        <title>Population sequencing reveals clonal diversity and ancestral inbreeding in the grapevine cultivar Chardonnay.</title>
        <authorList>
            <person name="Roach M.J."/>
            <person name="Johnson D.L."/>
            <person name="Bohlmann J."/>
            <person name="van Vuuren H.J."/>
            <person name="Jones S.J."/>
            <person name="Pretorius I.S."/>
            <person name="Schmidt S.A."/>
            <person name="Borneman A.R."/>
        </authorList>
    </citation>
    <scope>NUCLEOTIDE SEQUENCE [LARGE SCALE GENOMIC DNA]</scope>
    <source>
        <strain evidence="3">cv. Chardonnay</strain>
        <tissue evidence="2">Leaf</tissue>
    </source>
</reference>
<feature type="compositionally biased region" description="Acidic residues" evidence="1">
    <location>
        <begin position="162"/>
        <end position="176"/>
    </location>
</feature>
<accession>A0A438E004</accession>
<dbReference type="Proteomes" id="UP000288805">
    <property type="component" value="Unassembled WGS sequence"/>
</dbReference>